<dbReference type="EMBL" id="AOTD01000113">
    <property type="protein sequence ID" value="EMG30840.1"/>
    <property type="molecule type" value="Genomic_DNA"/>
</dbReference>
<gene>
    <name evidence="1" type="ORF">H740_04365</name>
</gene>
<evidence type="ECO:0000313" key="1">
    <source>
        <dbReference type="EMBL" id="EMG30840.1"/>
    </source>
</evidence>
<dbReference type="PATRIC" id="fig|1073353.3.peg.941"/>
<name>M3GZG4_9BACT</name>
<dbReference type="AlphaFoldDB" id="M3GZG4"/>
<proteinExistence type="predicted"/>
<reference evidence="1 2" key="1">
    <citation type="submission" date="2013-02" db="EMBL/GenBank/DDBJ databases">
        <title>Co-occurrence of anaerobic bacteria in colorectal carcinomas.</title>
        <authorList>
            <person name="Holt R.A."/>
            <person name="Warren R.L."/>
            <person name="Allen-Vercoe E."/>
            <person name="Pleasance S."/>
            <person name="Freeman D.J."/>
            <person name="Watson P."/>
            <person name="Moore R."/>
            <person name="Cochrane K."/>
        </authorList>
    </citation>
    <scope>NUCLEOTIDE SEQUENCE [LARGE SCALE GENOMIC DNA]</scope>
    <source>
        <strain evidence="1 2">CC57C</strain>
    </source>
</reference>
<organism evidence="1 2">
    <name type="scientific">Campylobacter showae CC57C</name>
    <dbReference type="NCBI Taxonomy" id="1073353"/>
    <lineage>
        <taxon>Bacteria</taxon>
        <taxon>Pseudomonadati</taxon>
        <taxon>Campylobacterota</taxon>
        <taxon>Epsilonproteobacteria</taxon>
        <taxon>Campylobacterales</taxon>
        <taxon>Campylobacteraceae</taxon>
        <taxon>Campylobacter</taxon>
    </lineage>
</organism>
<protein>
    <submittedName>
        <fullName evidence="1">Uncharacterized protein</fullName>
    </submittedName>
</protein>
<comment type="caution">
    <text evidence="1">The sequence shown here is derived from an EMBL/GenBank/DDBJ whole genome shotgun (WGS) entry which is preliminary data.</text>
</comment>
<sequence>MKGAKMTTSELKDAAIFVMAYSFLKMDSTEELGLFINKKASKFIDELIEAMTPIVEHYREFRKRIDTQINALDNKSRMRKDDFSTTAPQLACDLLYLRFAPNERKGQRLAPILAEFYATNKEKIAYIANKSYDTKYRNEAEDSQRLAYFYIENI</sequence>
<dbReference type="STRING" id="1073353.H740_04365"/>
<dbReference type="Proteomes" id="UP000011782">
    <property type="component" value="Unassembled WGS sequence"/>
</dbReference>
<dbReference type="RefSeq" id="WP_002951674.1">
    <property type="nucleotide sequence ID" value="NZ_AOTD01000113.1"/>
</dbReference>
<accession>M3GZG4</accession>
<evidence type="ECO:0000313" key="2">
    <source>
        <dbReference type="Proteomes" id="UP000011782"/>
    </source>
</evidence>